<dbReference type="AlphaFoldDB" id="A0A803MFI8"/>
<feature type="transmembrane region" description="Helical" evidence="6">
    <location>
        <begin position="125"/>
        <end position="146"/>
    </location>
</feature>
<dbReference type="PANTHER" id="PTHR31218">
    <property type="entry name" value="WAT1-RELATED PROTEIN"/>
    <property type="match status" value="1"/>
</dbReference>
<comment type="subcellular location">
    <subcellularLocation>
        <location evidence="1 6">Membrane</location>
        <topology evidence="1 6">Multi-pass membrane protein</topology>
    </subcellularLocation>
</comment>
<dbReference type="InterPro" id="IPR030184">
    <property type="entry name" value="WAT1-related"/>
</dbReference>
<dbReference type="GO" id="GO:0022857">
    <property type="term" value="F:transmembrane transporter activity"/>
    <property type="evidence" value="ECO:0007669"/>
    <property type="project" value="InterPro"/>
</dbReference>
<dbReference type="Proteomes" id="UP000596660">
    <property type="component" value="Unplaced"/>
</dbReference>
<dbReference type="OMA" id="WCIAQRG"/>
<dbReference type="EnsemblPlants" id="AUR62028406-RA">
    <property type="protein sequence ID" value="AUR62028406-RA:cds"/>
    <property type="gene ID" value="AUR62028406"/>
</dbReference>
<evidence type="ECO:0000313" key="8">
    <source>
        <dbReference type="EnsemblPlants" id="AUR62028406-RA:cds"/>
    </source>
</evidence>
<accession>A0A803MFI8</accession>
<organism evidence="8 9">
    <name type="scientific">Chenopodium quinoa</name>
    <name type="common">Quinoa</name>
    <dbReference type="NCBI Taxonomy" id="63459"/>
    <lineage>
        <taxon>Eukaryota</taxon>
        <taxon>Viridiplantae</taxon>
        <taxon>Streptophyta</taxon>
        <taxon>Embryophyta</taxon>
        <taxon>Tracheophyta</taxon>
        <taxon>Spermatophyta</taxon>
        <taxon>Magnoliopsida</taxon>
        <taxon>eudicotyledons</taxon>
        <taxon>Gunneridae</taxon>
        <taxon>Pentapetalae</taxon>
        <taxon>Caryophyllales</taxon>
        <taxon>Chenopodiaceae</taxon>
        <taxon>Chenopodioideae</taxon>
        <taxon>Atripliceae</taxon>
        <taxon>Chenopodium</taxon>
    </lineage>
</organism>
<evidence type="ECO:0000259" key="7">
    <source>
        <dbReference type="Pfam" id="PF00892"/>
    </source>
</evidence>
<evidence type="ECO:0000256" key="6">
    <source>
        <dbReference type="RuleBase" id="RU363077"/>
    </source>
</evidence>
<feature type="transmembrane region" description="Helical" evidence="6">
    <location>
        <begin position="46"/>
        <end position="64"/>
    </location>
</feature>
<feature type="transmembrane region" description="Helical" evidence="6">
    <location>
        <begin position="158"/>
        <end position="177"/>
    </location>
</feature>
<name>A0A803MFI8_CHEQI</name>
<keyword evidence="5 6" id="KW-0472">Membrane</keyword>
<evidence type="ECO:0000256" key="5">
    <source>
        <dbReference type="ARBA" id="ARBA00023136"/>
    </source>
</evidence>
<sequence length="280" mass="30744">MYFEGLFLASSSIASAMSNLVPAVTFLIAAIMGLEQVHMKKLSSMAKMLGTIFCVVGAACMAFLRGSKLLNNVELPPSPISLLLNSFGGDDTWLIGCLFIFASMCCWSFWLILQVPLIACYPSHLSLSAWMCFFSMLQSGAIALFLDHDPEDWNMTSNLELTCCFFSGIFGSGVQFFAQAWCISKRGPLYSAMFNPLCTVITTVLACIVLHEELYVGSLLGGVGVIIGLYIVLWGKAKEKKENLLECEDFESDPSKAPSFKIVNDLEQPLLLTDNCKEQV</sequence>
<keyword evidence="4 6" id="KW-1133">Transmembrane helix</keyword>
<feature type="transmembrane region" description="Helical" evidence="6">
    <location>
        <begin position="189"/>
        <end position="211"/>
    </location>
</feature>
<dbReference type="InterPro" id="IPR037185">
    <property type="entry name" value="EmrE-like"/>
</dbReference>
<dbReference type="GO" id="GO:0016020">
    <property type="term" value="C:membrane"/>
    <property type="evidence" value="ECO:0007669"/>
    <property type="project" value="UniProtKB-SubCell"/>
</dbReference>
<evidence type="ECO:0000256" key="3">
    <source>
        <dbReference type="ARBA" id="ARBA00022692"/>
    </source>
</evidence>
<proteinExistence type="inferred from homology"/>
<feature type="transmembrane region" description="Helical" evidence="6">
    <location>
        <begin position="217"/>
        <end position="235"/>
    </location>
</feature>
<evidence type="ECO:0000313" key="9">
    <source>
        <dbReference type="Proteomes" id="UP000596660"/>
    </source>
</evidence>
<evidence type="ECO:0000256" key="4">
    <source>
        <dbReference type="ARBA" id="ARBA00022989"/>
    </source>
</evidence>
<keyword evidence="9" id="KW-1185">Reference proteome</keyword>
<evidence type="ECO:0000256" key="2">
    <source>
        <dbReference type="ARBA" id="ARBA00007635"/>
    </source>
</evidence>
<feature type="transmembrane region" description="Helical" evidence="6">
    <location>
        <begin position="93"/>
        <end position="113"/>
    </location>
</feature>
<feature type="domain" description="EamA" evidence="7">
    <location>
        <begin position="95"/>
        <end position="233"/>
    </location>
</feature>
<dbReference type="Gramene" id="AUR62028406-RA">
    <property type="protein sequence ID" value="AUR62028406-RA:cds"/>
    <property type="gene ID" value="AUR62028406"/>
</dbReference>
<protein>
    <recommendedName>
        <fullName evidence="6">WAT1-related protein</fullName>
    </recommendedName>
</protein>
<comment type="similarity">
    <text evidence="2 6">Belongs to the drug/metabolite transporter (DMT) superfamily. Plant drug/metabolite exporter (P-DME) (TC 2.A.7.4) family.</text>
</comment>
<evidence type="ECO:0000256" key="1">
    <source>
        <dbReference type="ARBA" id="ARBA00004141"/>
    </source>
</evidence>
<keyword evidence="3 6" id="KW-0812">Transmembrane</keyword>
<dbReference type="InterPro" id="IPR000620">
    <property type="entry name" value="EamA_dom"/>
</dbReference>
<dbReference type="SUPFAM" id="SSF103481">
    <property type="entry name" value="Multidrug resistance efflux transporter EmrE"/>
    <property type="match status" value="1"/>
</dbReference>
<reference evidence="8" key="2">
    <citation type="submission" date="2021-03" db="UniProtKB">
        <authorList>
            <consortium name="EnsemblPlants"/>
        </authorList>
    </citation>
    <scope>IDENTIFICATION</scope>
</reference>
<feature type="transmembrane region" description="Helical" evidence="6">
    <location>
        <begin position="6"/>
        <end position="34"/>
    </location>
</feature>
<dbReference type="Pfam" id="PF00892">
    <property type="entry name" value="EamA"/>
    <property type="match status" value="1"/>
</dbReference>
<reference evidence="8" key="1">
    <citation type="journal article" date="2017" name="Nature">
        <title>The genome of Chenopodium quinoa.</title>
        <authorList>
            <person name="Jarvis D.E."/>
            <person name="Ho Y.S."/>
            <person name="Lightfoot D.J."/>
            <person name="Schmoeckel S.M."/>
            <person name="Li B."/>
            <person name="Borm T.J.A."/>
            <person name="Ohyanagi H."/>
            <person name="Mineta K."/>
            <person name="Michell C.T."/>
            <person name="Saber N."/>
            <person name="Kharbatia N.M."/>
            <person name="Rupper R.R."/>
            <person name="Sharp A.R."/>
            <person name="Dally N."/>
            <person name="Boughton B.A."/>
            <person name="Woo Y.H."/>
            <person name="Gao G."/>
            <person name="Schijlen E.G.W.M."/>
            <person name="Guo X."/>
            <person name="Momin A.A."/>
            <person name="Negrao S."/>
            <person name="Al-Babili S."/>
            <person name="Gehring C."/>
            <person name="Roessner U."/>
            <person name="Jung C."/>
            <person name="Murphy K."/>
            <person name="Arold S.T."/>
            <person name="Gojobori T."/>
            <person name="van der Linden C.G."/>
            <person name="van Loo E.N."/>
            <person name="Jellen E.N."/>
            <person name="Maughan P.J."/>
            <person name="Tester M."/>
        </authorList>
    </citation>
    <scope>NUCLEOTIDE SEQUENCE [LARGE SCALE GENOMIC DNA]</scope>
    <source>
        <strain evidence="8">cv. PI 614886</strain>
    </source>
</reference>